<evidence type="ECO:0000313" key="9">
    <source>
        <dbReference type="EMBL" id="PIY69304.1"/>
    </source>
</evidence>
<feature type="binding site" evidence="7">
    <location>
        <position position="352"/>
    </location>
    <ligand>
        <name>Mn(2+)</name>
        <dbReference type="ChEBI" id="CHEBI:29035"/>
        <label>1</label>
    </ligand>
</feature>
<feature type="active site" evidence="7">
    <location>
        <position position="281"/>
    </location>
</feature>
<comment type="caution">
    <text evidence="9">The sequence shown here is derived from an EMBL/GenBank/DDBJ whole genome shotgun (WGS) entry which is preliminary data.</text>
</comment>
<evidence type="ECO:0000256" key="4">
    <source>
        <dbReference type="ARBA" id="ARBA00022438"/>
    </source>
</evidence>
<keyword evidence="7" id="KW-0963">Cytoplasm</keyword>
<keyword evidence="4 7" id="KW-0031">Aminopeptidase</keyword>
<dbReference type="SUPFAM" id="SSF52949">
    <property type="entry name" value="Macro domain-like"/>
    <property type="match status" value="1"/>
</dbReference>
<comment type="catalytic activity">
    <reaction evidence="1 7">
        <text>Release of an N-terminal amino acid, Xaa-|-Yaa-, in which Xaa is preferably Leu, but may be other amino acids including Pro although not Arg or Lys, and Yaa may be Pro. Amino acid amides and methyl esters are also readily hydrolyzed, but rates on arylamides are exceedingly low.</text>
        <dbReference type="EC" id="3.4.11.1"/>
    </reaction>
</comment>
<evidence type="ECO:0000313" key="10">
    <source>
        <dbReference type="Proteomes" id="UP000230108"/>
    </source>
</evidence>
<dbReference type="Gene3D" id="3.40.220.10">
    <property type="entry name" value="Leucine Aminopeptidase, subunit E, domain 1"/>
    <property type="match status" value="1"/>
</dbReference>
<dbReference type="HAMAP" id="MF_00181">
    <property type="entry name" value="Cytosol_peptidase_M17"/>
    <property type="match status" value="1"/>
</dbReference>
<feature type="binding site" evidence="7">
    <location>
        <position position="274"/>
    </location>
    <ligand>
        <name>Mn(2+)</name>
        <dbReference type="ChEBI" id="CHEBI:29035"/>
        <label>2</label>
    </ligand>
</feature>
<dbReference type="NCBIfam" id="NF002073">
    <property type="entry name" value="PRK00913.1-2"/>
    <property type="match status" value="1"/>
</dbReference>
<feature type="binding site" evidence="7">
    <location>
        <position position="274"/>
    </location>
    <ligand>
        <name>Mn(2+)</name>
        <dbReference type="ChEBI" id="CHEBI:29035"/>
        <label>1</label>
    </ligand>
</feature>
<dbReference type="Proteomes" id="UP000230108">
    <property type="component" value="Unassembled WGS sequence"/>
</dbReference>
<feature type="binding site" evidence="7">
    <location>
        <position position="292"/>
    </location>
    <ligand>
        <name>Mn(2+)</name>
        <dbReference type="ChEBI" id="CHEBI:29035"/>
        <label>2</label>
    </ligand>
</feature>
<dbReference type="SUPFAM" id="SSF53187">
    <property type="entry name" value="Zn-dependent exopeptidases"/>
    <property type="match status" value="1"/>
</dbReference>
<comment type="cofactor">
    <cofactor evidence="7">
        <name>Mn(2+)</name>
        <dbReference type="ChEBI" id="CHEBI:29035"/>
    </cofactor>
    <text evidence="7">Binds 2 manganese ions per subunit.</text>
</comment>
<dbReference type="GO" id="GO:0005737">
    <property type="term" value="C:cytoplasm"/>
    <property type="evidence" value="ECO:0007669"/>
    <property type="project" value="UniProtKB-SubCell"/>
</dbReference>
<sequence>MMNLEVKNFPGKGDALIYFIAKEKLKNDAKLKQLDALTKGALSQKIKLHLFEAGADEMVSIEMVSPYKHIVLYGLGKTSSVTQATLRNAVANAVRFSETLRASSATFFYQEEFKHIPLFDLGKSLGIGASMGNYHFDKFKGKETLKKAHRLSHICIYIEKAIPKELQEGLAFGELIAKGMQTASNLVNEPASHIHPIELAELATKIADSSKEKISVQILEKAECKKLGMGAFLGVAQGSIQDPKFILLKYSPTTHDKRLKAKKICLVGKSITFDSGGLSLKPPGSMEDMKTDMTGGATVLGIFQVLATNPFSPHEVWGVLPACENMVSGGSMRPGDIVTALNGKTIEVLNTDAEGRLALADAVSYAEKYIKPDIMIDIATLTGACMVALGKDISGIFGNDKSFIKQFLEIAKIEGEEMWELPLYKPYAKFLKSDIADLKNIANAGGGGAITAALFIAEFVNKTKWLHIDIAGPSFRDKPSNGVVVKGGNGVGVASIINLLKNSKPYNP</sequence>
<evidence type="ECO:0000256" key="5">
    <source>
        <dbReference type="ARBA" id="ARBA00022670"/>
    </source>
</evidence>
<keyword evidence="7" id="KW-0479">Metal-binding</keyword>
<dbReference type="InterPro" id="IPR000819">
    <property type="entry name" value="Peptidase_M17_C"/>
</dbReference>
<dbReference type="Pfam" id="PF02789">
    <property type="entry name" value="Peptidase_M17_N"/>
    <property type="match status" value="1"/>
</dbReference>
<dbReference type="InterPro" id="IPR043472">
    <property type="entry name" value="Macro_dom-like"/>
</dbReference>
<feature type="binding site" evidence="7">
    <location>
        <position position="269"/>
    </location>
    <ligand>
        <name>Mn(2+)</name>
        <dbReference type="ChEBI" id="CHEBI:29035"/>
        <label>2</label>
    </ligand>
</feature>
<feature type="binding site" evidence="7">
    <location>
        <position position="354"/>
    </location>
    <ligand>
        <name>Mn(2+)</name>
        <dbReference type="ChEBI" id="CHEBI:29035"/>
        <label>1</label>
    </ligand>
</feature>
<name>A0A2M7QDJ8_9BACT</name>
<comment type="subcellular location">
    <subcellularLocation>
        <location evidence="7">Cytoplasm</location>
    </subcellularLocation>
</comment>
<keyword evidence="5 7" id="KW-0645">Protease</keyword>
<dbReference type="GO" id="GO:0006508">
    <property type="term" value="P:proteolysis"/>
    <property type="evidence" value="ECO:0007669"/>
    <property type="project" value="UniProtKB-KW"/>
</dbReference>
<dbReference type="InterPro" id="IPR011356">
    <property type="entry name" value="Leucine_aapep/pepB"/>
</dbReference>
<dbReference type="PANTHER" id="PTHR11963:SF23">
    <property type="entry name" value="CYTOSOL AMINOPEPTIDASE"/>
    <property type="match status" value="1"/>
</dbReference>
<dbReference type="PRINTS" id="PR00481">
    <property type="entry name" value="LAMNOPPTDASE"/>
</dbReference>
<dbReference type="Gene3D" id="3.40.630.10">
    <property type="entry name" value="Zn peptidases"/>
    <property type="match status" value="1"/>
</dbReference>
<evidence type="ECO:0000256" key="6">
    <source>
        <dbReference type="ARBA" id="ARBA00022801"/>
    </source>
</evidence>
<dbReference type="CDD" id="cd00433">
    <property type="entry name" value="Peptidase_M17"/>
    <property type="match status" value="1"/>
</dbReference>
<dbReference type="InterPro" id="IPR023042">
    <property type="entry name" value="Peptidase_M17_leu_NH2_pept"/>
</dbReference>
<dbReference type="EC" id="3.4.11.1" evidence="7"/>
<comment type="function">
    <text evidence="7">Presumably involved in the processing and regular turnover of intracellular proteins. Catalyzes the removal of unsubstituted N-terminal amino acids from various peptides.</text>
</comment>
<dbReference type="EC" id="3.4.11.10" evidence="7"/>
<keyword evidence="7" id="KW-0464">Manganese</keyword>
<keyword evidence="6 7" id="KW-0378">Hydrolase</keyword>
<gene>
    <name evidence="7" type="primary">pepA</name>
    <name evidence="9" type="ORF">COY90_01440</name>
</gene>
<dbReference type="GO" id="GO:0030145">
    <property type="term" value="F:manganese ion binding"/>
    <property type="evidence" value="ECO:0007669"/>
    <property type="project" value="UniProtKB-UniRule"/>
</dbReference>
<dbReference type="GO" id="GO:0070006">
    <property type="term" value="F:metalloaminopeptidase activity"/>
    <property type="evidence" value="ECO:0007669"/>
    <property type="project" value="InterPro"/>
</dbReference>
<comment type="similarity">
    <text evidence="3 7">Belongs to the peptidase M17 family.</text>
</comment>
<feature type="active site" evidence="7">
    <location>
        <position position="356"/>
    </location>
</feature>
<dbReference type="PROSITE" id="PS00631">
    <property type="entry name" value="CYTOSOL_AP"/>
    <property type="match status" value="1"/>
</dbReference>
<dbReference type="Pfam" id="PF00883">
    <property type="entry name" value="Peptidase_M17"/>
    <property type="match status" value="1"/>
</dbReference>
<evidence type="ECO:0000256" key="2">
    <source>
        <dbReference type="ARBA" id="ARBA00000967"/>
    </source>
</evidence>
<reference evidence="10" key="1">
    <citation type="submission" date="2017-09" db="EMBL/GenBank/DDBJ databases">
        <title>Depth-based differentiation of microbial function through sediment-hosted aquifers and enrichment of novel symbionts in the deep terrestrial subsurface.</title>
        <authorList>
            <person name="Probst A.J."/>
            <person name="Ladd B."/>
            <person name="Jarett J.K."/>
            <person name="Geller-Mcgrath D.E."/>
            <person name="Sieber C.M.K."/>
            <person name="Emerson J.B."/>
            <person name="Anantharaman K."/>
            <person name="Thomas B.C."/>
            <person name="Malmstrom R."/>
            <person name="Stieglmeier M."/>
            <person name="Klingl A."/>
            <person name="Woyke T."/>
            <person name="Ryan C.M."/>
            <person name="Banfield J.F."/>
        </authorList>
    </citation>
    <scope>NUCLEOTIDE SEQUENCE [LARGE SCALE GENOMIC DNA]</scope>
</reference>
<evidence type="ECO:0000256" key="1">
    <source>
        <dbReference type="ARBA" id="ARBA00000135"/>
    </source>
</evidence>
<accession>A0A2M7QDJ8</accession>
<evidence type="ECO:0000259" key="8">
    <source>
        <dbReference type="PROSITE" id="PS00631"/>
    </source>
</evidence>
<dbReference type="EMBL" id="PFLF01000036">
    <property type="protein sequence ID" value="PIY69304.1"/>
    <property type="molecule type" value="Genomic_DNA"/>
</dbReference>
<dbReference type="AlphaFoldDB" id="A0A2M7QDJ8"/>
<dbReference type="PANTHER" id="PTHR11963">
    <property type="entry name" value="LEUCINE AMINOPEPTIDASE-RELATED"/>
    <property type="match status" value="1"/>
</dbReference>
<protein>
    <recommendedName>
        <fullName evidence="7">Probable cytosol aminopeptidase</fullName>
        <ecNumber evidence="7">3.4.11.1</ecNumber>
    </recommendedName>
    <alternativeName>
        <fullName evidence="7">Leucine aminopeptidase</fullName>
        <shortName evidence="7">LAP</shortName>
        <ecNumber evidence="7">3.4.11.10</ecNumber>
    </alternativeName>
    <alternativeName>
        <fullName evidence="7">Leucyl aminopeptidase</fullName>
    </alternativeName>
</protein>
<proteinExistence type="inferred from homology"/>
<feature type="binding site" evidence="7">
    <location>
        <position position="354"/>
    </location>
    <ligand>
        <name>Mn(2+)</name>
        <dbReference type="ChEBI" id="CHEBI:29035"/>
        <label>2</label>
    </ligand>
</feature>
<organism evidence="9 10">
    <name type="scientific">Candidatus Roizmanbacteria bacterium CG_4_10_14_0_8_um_filter_39_9</name>
    <dbReference type="NCBI Taxonomy" id="1974829"/>
    <lineage>
        <taxon>Bacteria</taxon>
        <taxon>Candidatus Roizmaniibacteriota</taxon>
    </lineage>
</organism>
<evidence type="ECO:0000256" key="7">
    <source>
        <dbReference type="HAMAP-Rule" id="MF_00181"/>
    </source>
</evidence>
<evidence type="ECO:0000256" key="3">
    <source>
        <dbReference type="ARBA" id="ARBA00009528"/>
    </source>
</evidence>
<dbReference type="InterPro" id="IPR008283">
    <property type="entry name" value="Peptidase_M17_N"/>
</dbReference>
<comment type="catalytic activity">
    <reaction evidence="2 7">
        <text>Release of an N-terminal amino acid, preferentially leucine, but not glutamic or aspartic acids.</text>
        <dbReference type="EC" id="3.4.11.10"/>
    </reaction>
</comment>
<feature type="domain" description="Cytosol aminopeptidase" evidence="8">
    <location>
        <begin position="350"/>
        <end position="357"/>
    </location>
</feature>